<evidence type="ECO:0000256" key="5">
    <source>
        <dbReference type="PROSITE-ProRule" id="PRU00196"/>
    </source>
</evidence>
<feature type="domain" description="SRCR" evidence="7">
    <location>
        <begin position="332"/>
        <end position="432"/>
    </location>
</feature>
<sequence>MGSYRNRVWTYSLTLLLICDFFFLPPFHADSDGVRLVDGGSRCAGRVEVLHRGQWGTVCSDNWDMRDAAVVCRELGCGEAVDTVSEAHFGSGPIWMDEVSCTGSESSLKNCISRGWCKHDCDHSKDAAVICSGIRLGNGSYCSGRVEVLHRGQWGTVCGDDWDMSDAAVVGRELGCGEAGDALGKSHFGSGSGPIWMDEVSCRGSESSLKNCISRGWGKHDCDHSKDAAVICSGMTRCAGRVEVLHGESWVTVCDADFNQQDAEVVCRELGWGSPVEILGGAAFGRGGGQVWSEKLQCRRNESQIHFCPKSSSLKHNCSHDNDVGLVCSGNVRLVDGGSRCAGRLEIFHRGQWGTACGRHVDMKAGTVVCKQLGCGEVVDALQGAFFGPGTGPIWMDDVDCRGSESTLKKCGSMGWGIHTSAHYLDGGFICSGHRKPRLIDGSNVCFGRVEVLHGETWGTVCDADFNQQDAEVVELGCGEAVDAMAGAHFGSGSGQIWMDDVDCSGSESILKNCRSAGWGKHNCDHSKDAGVICSGNVRNDTLDRVRLVEGGSRCAGRVEVYRDGQWGTVCRFNWDMNDAAVVCRELGCGEARDMNQFGPGSGSILMGYVHCRGSESSLNNCDFYSGYARLCISHDLDAGVTCSGTLLSPLHPQVPQGLESALLHNLPQGSLRLVDGGSHCAGRVEVYRNGTWGTVCRLGWEMTEAAVVCRELGCGKPLDINQFGPGSGSILMGYVWCRGSEPSLNNCDFASWYADYCTSHDLDAGVTCSVRLVDGGSRCTGKVEVNHNGTWGTVCADGWDMTDAAVVCRELGCGKTQDITQFSPGSGSVLMGNVNCSGSESSLIHCDSDYTAQYCTSHDQAAGVTCSDSVRLVDGGSRCAGRVEVYRNSQWVTLCDYYWDVRLQNAAVVCRELGCGEAVNIAQFGPGSGSVLMGFVRCRGSESSLNNCDFKTGYAQVCASHDLDAGVICSGWSLYSIQLFNELVDGPHECAGRLEVLVNNNWVTVCDADFNQQDAEVVCRELGCGSPVEVLGAAAFGRVEGQVWSEKLQCRGTESQIHFCPKSSSLKHNCSHDNDVGLVCAGKCFSKKCFPFLLLLVHNSVNFSCSYFLLHRQCEVGGWWQSLCWESGGSS</sequence>
<dbReference type="FunFam" id="3.10.250.10:FF:000031">
    <property type="entry name" value="RIKEN cDNA 5830411N06, isoform CRA_a"/>
    <property type="match status" value="3"/>
</dbReference>
<keyword evidence="4" id="KW-0325">Glycoprotein</keyword>
<dbReference type="PANTHER" id="PTHR48071:SF18">
    <property type="entry name" value="DELETED IN MALIGNANT BRAIN TUMORS 1 PROTEIN-RELATED"/>
    <property type="match status" value="1"/>
</dbReference>
<feature type="disulfide bond" evidence="5">
    <location>
        <begin position="101"/>
        <end position="111"/>
    </location>
</feature>
<dbReference type="FunFam" id="3.10.250.10:FF:000002">
    <property type="entry name" value="Scavenger receptor cysteine-rich type 1 protein M130"/>
    <property type="match status" value="1"/>
</dbReference>
<feature type="disulfide bond" evidence="5">
    <location>
        <begin position="612"/>
        <end position="622"/>
    </location>
</feature>
<evidence type="ECO:0000256" key="2">
    <source>
        <dbReference type="ARBA" id="ARBA00022737"/>
    </source>
</evidence>
<feature type="domain" description="SRCR" evidence="7">
    <location>
        <begin position="437"/>
        <end position="535"/>
    </location>
</feature>
<feature type="disulfide bond" evidence="5">
    <location>
        <begin position="370"/>
        <end position="431"/>
    </location>
</feature>
<feature type="domain" description="SRCR" evidence="7">
    <location>
        <begin position="871"/>
        <end position="971"/>
    </location>
</feature>
<name>A0A8B9H0G4_ASTMX</name>
<feature type="disulfide bond" evidence="5">
    <location>
        <begin position="1020"/>
        <end position="1081"/>
    </location>
</feature>
<dbReference type="Gene3D" id="3.10.250.10">
    <property type="entry name" value="SRCR-like domain"/>
    <property type="match status" value="10"/>
</dbReference>
<feature type="disulfide bond" evidence="5">
    <location>
        <begin position="158"/>
        <end position="222"/>
    </location>
</feature>
<feature type="disulfide bond" evidence="5">
    <location>
        <begin position="1007"/>
        <end position="1071"/>
    </location>
</feature>
<organism evidence="8 9">
    <name type="scientific">Astyanax mexicanus</name>
    <name type="common">Blind cave fish</name>
    <name type="synonym">Astyanax fasciatus mexicanus</name>
    <dbReference type="NCBI Taxonomy" id="7994"/>
    <lineage>
        <taxon>Eukaryota</taxon>
        <taxon>Metazoa</taxon>
        <taxon>Chordata</taxon>
        <taxon>Craniata</taxon>
        <taxon>Vertebrata</taxon>
        <taxon>Euteleostomi</taxon>
        <taxon>Actinopterygii</taxon>
        <taxon>Neopterygii</taxon>
        <taxon>Teleostei</taxon>
        <taxon>Ostariophysi</taxon>
        <taxon>Characiformes</taxon>
        <taxon>Characoidei</taxon>
        <taxon>Acestrorhamphidae</taxon>
        <taxon>Acestrorhamphinae</taxon>
        <taxon>Astyanax</taxon>
    </lineage>
</organism>
<feature type="disulfide bond" evidence="5">
    <location>
        <begin position="267"/>
        <end position="328"/>
    </location>
</feature>
<feature type="disulfide bond" evidence="5">
    <location>
        <begin position="504"/>
        <end position="514"/>
    </location>
</feature>
<dbReference type="Ensembl" id="ENSAMXT00005003219.1">
    <property type="protein sequence ID" value="ENSAMXP00005002845.1"/>
    <property type="gene ID" value="ENSAMXG00005001530.1"/>
</dbReference>
<feature type="disulfide bond" evidence="5">
    <location>
        <begin position="1051"/>
        <end position="1061"/>
    </location>
</feature>
<evidence type="ECO:0000256" key="1">
    <source>
        <dbReference type="ARBA" id="ARBA00022729"/>
    </source>
</evidence>
<feature type="domain" description="SRCR" evidence="7">
    <location>
        <begin position="982"/>
        <end position="1082"/>
    </location>
</feature>
<feature type="disulfide bond" evidence="5">
    <location>
        <begin position="202"/>
        <end position="212"/>
    </location>
</feature>
<feature type="disulfide bond" evidence="5">
    <location>
        <begin position="738"/>
        <end position="748"/>
    </location>
</feature>
<evidence type="ECO:0000313" key="8">
    <source>
        <dbReference type="Ensembl" id="ENSAMXP00005002845.1"/>
    </source>
</evidence>
<feature type="disulfide bond" evidence="5">
    <location>
        <begin position="837"/>
        <end position="847"/>
    </location>
</feature>
<proteinExistence type="predicted"/>
<dbReference type="PROSITE" id="PS50287">
    <property type="entry name" value="SRCR_2"/>
    <property type="match status" value="10"/>
</dbReference>
<evidence type="ECO:0000256" key="4">
    <source>
        <dbReference type="ARBA" id="ARBA00023180"/>
    </source>
</evidence>
<dbReference type="FunFam" id="3.10.250.10:FF:000013">
    <property type="entry name" value="CD163 molecule like 1"/>
    <property type="match status" value="1"/>
</dbReference>
<feature type="domain" description="SRCR" evidence="7">
    <location>
        <begin position="672"/>
        <end position="770"/>
    </location>
</feature>
<dbReference type="PROSITE" id="PS00420">
    <property type="entry name" value="SRCR_1"/>
    <property type="match status" value="3"/>
</dbReference>
<dbReference type="PANTHER" id="PTHR48071">
    <property type="entry name" value="SRCR DOMAIN-CONTAINING PROTEIN"/>
    <property type="match status" value="1"/>
</dbReference>
<feature type="domain" description="SRCR" evidence="7">
    <location>
        <begin position="34"/>
        <end position="132"/>
    </location>
</feature>
<evidence type="ECO:0000256" key="3">
    <source>
        <dbReference type="ARBA" id="ARBA00023157"/>
    </source>
</evidence>
<dbReference type="InterPro" id="IPR001190">
    <property type="entry name" value="SRCR"/>
</dbReference>
<dbReference type="PRINTS" id="PR00258">
    <property type="entry name" value="SPERACTRCPTR"/>
</dbReference>
<dbReference type="GO" id="GO:0016020">
    <property type="term" value="C:membrane"/>
    <property type="evidence" value="ECO:0007669"/>
    <property type="project" value="InterPro"/>
</dbReference>
<comment type="caution">
    <text evidence="5">Lacks conserved residue(s) required for the propagation of feature annotation.</text>
</comment>
<feature type="disulfide bond" evidence="5">
    <location>
        <begin position="254"/>
        <end position="318"/>
    </location>
</feature>
<dbReference type="SMART" id="SM00202">
    <property type="entry name" value="SR"/>
    <property type="match status" value="10"/>
</dbReference>
<keyword evidence="2" id="KW-0677">Repeat</keyword>
<feature type="disulfide bond" evidence="5">
    <location>
        <begin position="298"/>
        <end position="308"/>
    </location>
</feature>
<dbReference type="InterPro" id="IPR036772">
    <property type="entry name" value="SRCR-like_dom_sf"/>
</dbReference>
<evidence type="ECO:0000259" key="7">
    <source>
        <dbReference type="PROSITE" id="PS50287"/>
    </source>
</evidence>
<feature type="chain" id="PRO_5034973044" description="SRCR domain-containing protein" evidence="6">
    <location>
        <begin position="30"/>
        <end position="1132"/>
    </location>
</feature>
<feature type="disulfide bond" evidence="5">
    <location>
        <begin position="939"/>
        <end position="949"/>
    </location>
</feature>
<feature type="disulfide bond" evidence="5">
    <location>
        <begin position="401"/>
        <end position="411"/>
    </location>
</feature>
<dbReference type="AlphaFoldDB" id="A0A8B9H0G4"/>
<evidence type="ECO:0000313" key="9">
    <source>
        <dbReference type="Proteomes" id="UP000694621"/>
    </source>
</evidence>
<feature type="domain" description="SRCR" evidence="7">
    <location>
        <begin position="546"/>
        <end position="644"/>
    </location>
</feature>
<accession>A0A8B9H0G4</accession>
<dbReference type="FunFam" id="3.10.250.10:FF:000006">
    <property type="entry name" value="neurotrypsin isoform X2"/>
    <property type="match status" value="3"/>
</dbReference>
<dbReference type="FunFam" id="3.10.250.10:FF:000009">
    <property type="entry name" value="WC1"/>
    <property type="match status" value="2"/>
</dbReference>
<feature type="domain" description="SRCR" evidence="7">
    <location>
        <begin position="771"/>
        <end position="868"/>
    </location>
</feature>
<protein>
    <recommendedName>
        <fullName evidence="7">SRCR domain-containing protein</fullName>
    </recommendedName>
</protein>
<keyword evidence="3 5" id="KW-1015">Disulfide bond</keyword>
<dbReference type="Proteomes" id="UP000694621">
    <property type="component" value="Unplaced"/>
</dbReference>
<evidence type="ECO:0000256" key="6">
    <source>
        <dbReference type="SAM" id="SignalP"/>
    </source>
</evidence>
<feature type="domain" description="SRCR" evidence="7">
    <location>
        <begin position="134"/>
        <end position="233"/>
    </location>
</feature>
<feature type="domain" description="SRCR" evidence="7">
    <location>
        <begin position="229"/>
        <end position="329"/>
    </location>
</feature>
<dbReference type="SUPFAM" id="SSF56487">
    <property type="entry name" value="SRCR-like"/>
    <property type="match status" value="10"/>
</dbReference>
<feature type="signal peptide" evidence="6">
    <location>
        <begin position="1"/>
        <end position="29"/>
    </location>
</feature>
<reference evidence="8" key="1">
    <citation type="submission" date="2025-08" db="UniProtKB">
        <authorList>
            <consortium name="Ensembl"/>
        </authorList>
    </citation>
    <scope>IDENTIFICATION</scope>
</reference>
<dbReference type="Pfam" id="PF00530">
    <property type="entry name" value="SRCR"/>
    <property type="match status" value="10"/>
</dbReference>
<keyword evidence="1 6" id="KW-0732">Signal</keyword>